<dbReference type="Proteomes" id="UP000572268">
    <property type="component" value="Unassembled WGS sequence"/>
</dbReference>
<comment type="caution">
    <text evidence="2">The sequence shown here is derived from an EMBL/GenBank/DDBJ whole genome shotgun (WGS) entry which is preliminary data.</text>
</comment>
<proteinExistence type="predicted"/>
<dbReference type="AlphaFoldDB" id="A0A7J6L5X6"/>
<evidence type="ECO:0000313" key="2">
    <source>
        <dbReference type="EMBL" id="KAF4654577.1"/>
    </source>
</evidence>
<dbReference type="EMBL" id="JABANN010000708">
    <property type="protein sequence ID" value="KAF4654577.1"/>
    <property type="molecule type" value="Genomic_DNA"/>
</dbReference>
<name>A0A7J6L5X6_PEROL</name>
<organism evidence="2 3">
    <name type="scientific">Perkinsus olseni</name>
    <name type="common">Perkinsus atlanticus</name>
    <dbReference type="NCBI Taxonomy" id="32597"/>
    <lineage>
        <taxon>Eukaryota</taxon>
        <taxon>Sar</taxon>
        <taxon>Alveolata</taxon>
        <taxon>Perkinsozoa</taxon>
        <taxon>Perkinsea</taxon>
        <taxon>Perkinsida</taxon>
        <taxon>Perkinsidae</taxon>
        <taxon>Perkinsus</taxon>
    </lineage>
</organism>
<evidence type="ECO:0000256" key="1">
    <source>
        <dbReference type="SAM" id="MobiDB-lite"/>
    </source>
</evidence>
<dbReference type="Gene3D" id="3.30.470.20">
    <property type="entry name" value="ATP-grasp fold, B domain"/>
    <property type="match status" value="1"/>
</dbReference>
<gene>
    <name evidence="2" type="primary">CARNS1_4</name>
    <name evidence="2" type="ORF">FOL46_008675</name>
</gene>
<reference evidence="2 3" key="1">
    <citation type="submission" date="2020-04" db="EMBL/GenBank/DDBJ databases">
        <title>Perkinsus olseni comparative genomics.</title>
        <authorList>
            <person name="Bogema D.R."/>
        </authorList>
    </citation>
    <scope>NUCLEOTIDE SEQUENCE [LARGE SCALE GENOMIC DNA]</scope>
    <source>
        <strain evidence="2">ATCC PRA-31</strain>
    </source>
</reference>
<sequence length="207" mass="22899">MKTEFEEAQKIAANRPRAGTWESPHARPLTAYPSTHELNDFTLDGASTDPDRGVGLDNPFLAGQFFQTNKLPGSMTSEERAKLAQSLAPTATYEMLSKIPSDLVEMETPEGQDLRQRLLRGATVVFFCAGYPGVIKDLDFIERHEESSHVLQLEPLVKPGEHVVGPEEGMPTWLAVIVIKDETSEMARDECQRLMKVIADECAASLV</sequence>
<evidence type="ECO:0000313" key="3">
    <source>
        <dbReference type="Proteomes" id="UP000572268"/>
    </source>
</evidence>
<protein>
    <submittedName>
        <fullName evidence="2">Carnosine synthase 1</fullName>
    </submittedName>
</protein>
<accession>A0A7J6L5X6</accession>
<feature type="region of interest" description="Disordered" evidence="1">
    <location>
        <begin position="1"/>
        <end position="29"/>
    </location>
</feature>